<feature type="compositionally biased region" description="Low complexity" evidence="2">
    <location>
        <begin position="467"/>
        <end position="479"/>
    </location>
</feature>
<dbReference type="AlphaFoldDB" id="A0A0N0P590"/>
<feature type="domain" description="FCP1 homology" evidence="4">
    <location>
        <begin position="69"/>
        <end position="222"/>
    </location>
</feature>
<name>A0A0N0P590_LEPSE</name>
<feature type="domain" description="C3H1-type" evidence="3">
    <location>
        <begin position="289"/>
        <end position="316"/>
    </location>
</feature>
<dbReference type="InterPro" id="IPR004274">
    <property type="entry name" value="FCP1_dom"/>
</dbReference>
<keyword evidence="1" id="KW-0863">Zinc-finger</keyword>
<dbReference type="OrthoDB" id="1711508at2759"/>
<dbReference type="SUPFAM" id="SSF56784">
    <property type="entry name" value="HAD-like"/>
    <property type="match status" value="1"/>
</dbReference>
<organism evidence="5 6">
    <name type="scientific">Leptomonas seymouri</name>
    <dbReference type="NCBI Taxonomy" id="5684"/>
    <lineage>
        <taxon>Eukaryota</taxon>
        <taxon>Discoba</taxon>
        <taxon>Euglenozoa</taxon>
        <taxon>Kinetoplastea</taxon>
        <taxon>Metakinetoplastina</taxon>
        <taxon>Trypanosomatida</taxon>
        <taxon>Trypanosomatidae</taxon>
        <taxon>Leishmaniinae</taxon>
        <taxon>Leptomonas</taxon>
    </lineage>
</organism>
<feature type="compositionally biased region" description="Low complexity" evidence="2">
    <location>
        <begin position="248"/>
        <end position="269"/>
    </location>
</feature>
<feature type="compositionally biased region" description="Low complexity" evidence="2">
    <location>
        <begin position="372"/>
        <end position="407"/>
    </location>
</feature>
<evidence type="ECO:0000259" key="4">
    <source>
        <dbReference type="PROSITE" id="PS50969"/>
    </source>
</evidence>
<feature type="compositionally biased region" description="Basic residues" evidence="2">
    <location>
        <begin position="409"/>
        <end position="425"/>
    </location>
</feature>
<dbReference type="VEuPathDB" id="TriTrypDB:Lsey_0143_0040"/>
<evidence type="ECO:0000256" key="2">
    <source>
        <dbReference type="SAM" id="MobiDB-lite"/>
    </source>
</evidence>
<comment type="caution">
    <text evidence="5">The sequence shown here is derived from an EMBL/GenBank/DDBJ whole genome shotgun (WGS) entry which is preliminary data.</text>
</comment>
<feature type="compositionally biased region" description="Basic and acidic residues" evidence="2">
    <location>
        <begin position="361"/>
        <end position="371"/>
    </location>
</feature>
<feature type="compositionally biased region" description="Basic residues" evidence="2">
    <location>
        <begin position="321"/>
        <end position="333"/>
    </location>
</feature>
<dbReference type="OMA" id="NPYGTEK"/>
<dbReference type="GO" id="GO:0008270">
    <property type="term" value="F:zinc ion binding"/>
    <property type="evidence" value="ECO:0007669"/>
    <property type="project" value="UniProtKB-KW"/>
</dbReference>
<dbReference type="PROSITE" id="PS50103">
    <property type="entry name" value="ZF_C3H1"/>
    <property type="match status" value="1"/>
</dbReference>
<feature type="region of interest" description="Disordered" evidence="2">
    <location>
        <begin position="319"/>
        <end position="524"/>
    </location>
</feature>
<dbReference type="PROSITE" id="PS50969">
    <property type="entry name" value="FCP1"/>
    <property type="match status" value="1"/>
</dbReference>
<dbReference type="Gene3D" id="3.40.50.1000">
    <property type="entry name" value="HAD superfamily/HAD-like"/>
    <property type="match status" value="1"/>
</dbReference>
<dbReference type="SMART" id="SM00577">
    <property type="entry name" value="CPDc"/>
    <property type="match status" value="1"/>
</dbReference>
<dbReference type="EMBL" id="LJSK01000143">
    <property type="protein sequence ID" value="KPI86186.1"/>
    <property type="molecule type" value="Genomic_DNA"/>
</dbReference>
<accession>A0A0N0P590</accession>
<feature type="region of interest" description="Disordered" evidence="2">
    <location>
        <begin position="243"/>
        <end position="278"/>
    </location>
</feature>
<evidence type="ECO:0000259" key="3">
    <source>
        <dbReference type="PROSITE" id="PS50103"/>
    </source>
</evidence>
<dbReference type="Proteomes" id="UP000038009">
    <property type="component" value="Unassembled WGS sequence"/>
</dbReference>
<protein>
    <recommendedName>
        <fullName evidence="7">FCP1 homology domain-containing protein</fullName>
    </recommendedName>
</protein>
<keyword evidence="1" id="KW-0862">Zinc</keyword>
<dbReference type="InterPro" id="IPR050365">
    <property type="entry name" value="TIM50"/>
</dbReference>
<dbReference type="SMART" id="SM00356">
    <property type="entry name" value="ZnF_C3H1"/>
    <property type="match status" value="1"/>
</dbReference>
<feature type="zinc finger region" description="C3H1-type" evidence="1">
    <location>
        <begin position="289"/>
        <end position="316"/>
    </location>
</feature>
<evidence type="ECO:0000313" key="6">
    <source>
        <dbReference type="Proteomes" id="UP000038009"/>
    </source>
</evidence>
<reference evidence="5 6" key="1">
    <citation type="journal article" date="2015" name="PLoS Pathog.">
        <title>Leptomonas seymouri: Adaptations to the Dixenous Life Cycle Analyzed by Genome Sequencing, Transcriptome Profiling and Co-infection with Leishmania donovani.</title>
        <authorList>
            <person name="Kraeva N."/>
            <person name="Butenko A."/>
            <person name="Hlavacova J."/>
            <person name="Kostygov A."/>
            <person name="Myskova J."/>
            <person name="Grybchuk D."/>
            <person name="Lestinova T."/>
            <person name="Votypka J."/>
            <person name="Volf P."/>
            <person name="Opperdoes F."/>
            <person name="Flegontov P."/>
            <person name="Lukes J."/>
            <person name="Yurchenko V."/>
        </authorList>
    </citation>
    <scope>NUCLEOTIDE SEQUENCE [LARGE SCALE GENOMIC DNA]</scope>
    <source>
        <strain evidence="5 6">ATCC 30220</strain>
    </source>
</reference>
<gene>
    <name evidence="5" type="ORF">ABL78_4739</name>
</gene>
<dbReference type="PANTHER" id="PTHR12210">
    <property type="entry name" value="DULLARD PROTEIN PHOSPHATASE"/>
    <property type="match status" value="1"/>
</dbReference>
<sequence>MSSHETPASLDGGHANFMRRDRFEVNQYVRVKVSETRFAIGVVTAIDEDHDQATVETRNGYEVTLPISALRRAFLVVLDLNGVLVARGRGSFILRPHVTEFLRFVFSNFVVAVWTSGLQRSSNPIIEHVFGSYRDLLLFTLFRDACVPKATSENPYGTEKNLQTIFDRYPLSFHAVNTIIIDDSPDKCSHPDIALCPVPFKDPVAQSHDDGLLETMETLQQVLLLDSGAPLILAAEERLHRLEEQRQQQEQSGAAPPSVAAPGASPGNAEPLSPPLSHDAPVEMEEVELWKTRLCCDNLLGNCTRGAQCPFCHDPDDGRPCSRKSNCRYHSSRWPKTSEEAEFEAKKRRDREAKRQQSKAEPVRRQNEQRQQESSNSSSKGQSRWQADLIHQLQQSAPSSSLALQRQRGGGRHRQERQQQRRRGGKHEEELEEGDWASKSTGVSHTGDPTYDNMINEQQQQQRRRSAATAGRTSSTQGTYNLSVPHGRGVLSRSASSHATAGSAFNDSSYTNNSDNGNKDSSLNSGYRRLLQHHSQGSTSNSASANHRPDAYLQLHEQQQQCGQSNNAVESLPIFFQSAVTTTAATTTIEPFSTRPIALSASSAQQPSMAFLTVPHASPPVASFPQSCSFGTGGRYFGSHPQTIRISGSQVDSNAVVNQLQALMRKS</sequence>
<keyword evidence="6" id="KW-1185">Reference proteome</keyword>
<feature type="compositionally biased region" description="Polar residues" evidence="2">
    <location>
        <begin position="493"/>
        <end position="524"/>
    </location>
</feature>
<dbReference type="InterPro" id="IPR036412">
    <property type="entry name" value="HAD-like_sf"/>
</dbReference>
<evidence type="ECO:0000256" key="1">
    <source>
        <dbReference type="PROSITE-ProRule" id="PRU00723"/>
    </source>
</evidence>
<proteinExistence type="predicted"/>
<evidence type="ECO:0000313" key="5">
    <source>
        <dbReference type="EMBL" id="KPI86186.1"/>
    </source>
</evidence>
<feature type="compositionally biased region" description="Basic and acidic residues" evidence="2">
    <location>
        <begin position="336"/>
        <end position="355"/>
    </location>
</feature>
<evidence type="ECO:0008006" key="7">
    <source>
        <dbReference type="Google" id="ProtNLM"/>
    </source>
</evidence>
<dbReference type="InterPro" id="IPR000571">
    <property type="entry name" value="Znf_CCCH"/>
</dbReference>
<keyword evidence="1" id="KW-0479">Metal-binding</keyword>
<dbReference type="InterPro" id="IPR023214">
    <property type="entry name" value="HAD_sf"/>
</dbReference>
<dbReference type="Pfam" id="PF03031">
    <property type="entry name" value="NIF"/>
    <property type="match status" value="1"/>
</dbReference>